<evidence type="ECO:0000313" key="2">
    <source>
        <dbReference type="EMBL" id="KAF2882468.1"/>
    </source>
</evidence>
<reference evidence="2" key="1">
    <citation type="submission" date="2019-08" db="EMBL/GenBank/DDBJ databases">
        <title>The genome of the North American firefly Photinus pyralis.</title>
        <authorList>
            <consortium name="Photinus pyralis genome working group"/>
            <person name="Fallon T.R."/>
            <person name="Sander Lower S.E."/>
            <person name="Weng J.-K."/>
        </authorList>
    </citation>
    <scope>NUCLEOTIDE SEQUENCE</scope>
    <source>
        <strain evidence="2">TRF0915ILg1</strain>
        <tissue evidence="2">Whole body</tissue>
    </source>
</reference>
<dbReference type="EMBL" id="VTPC01090614">
    <property type="protein sequence ID" value="KAF2882468.1"/>
    <property type="molecule type" value="Genomic_DNA"/>
</dbReference>
<gene>
    <name evidence="2" type="ORF">ILUMI_23693</name>
</gene>
<keyword evidence="1" id="KW-1133">Transmembrane helix</keyword>
<name>A0A8K0CDD4_IGNLU</name>
<evidence type="ECO:0000256" key="1">
    <source>
        <dbReference type="SAM" id="Phobius"/>
    </source>
</evidence>
<comment type="caution">
    <text evidence="2">The sequence shown here is derived from an EMBL/GenBank/DDBJ whole genome shotgun (WGS) entry which is preliminary data.</text>
</comment>
<feature type="transmembrane region" description="Helical" evidence="1">
    <location>
        <begin position="150"/>
        <end position="176"/>
    </location>
</feature>
<dbReference type="Proteomes" id="UP000801492">
    <property type="component" value="Unassembled WGS sequence"/>
</dbReference>
<evidence type="ECO:0000313" key="3">
    <source>
        <dbReference type="Proteomes" id="UP000801492"/>
    </source>
</evidence>
<keyword evidence="3" id="KW-1185">Reference proteome</keyword>
<feature type="transmembrane region" description="Helical" evidence="1">
    <location>
        <begin position="86"/>
        <end position="108"/>
    </location>
</feature>
<keyword evidence="1" id="KW-0812">Transmembrane</keyword>
<organism evidence="2 3">
    <name type="scientific">Ignelater luminosus</name>
    <name type="common">Cucubano</name>
    <name type="synonym">Pyrophorus luminosus</name>
    <dbReference type="NCBI Taxonomy" id="2038154"/>
    <lineage>
        <taxon>Eukaryota</taxon>
        <taxon>Metazoa</taxon>
        <taxon>Ecdysozoa</taxon>
        <taxon>Arthropoda</taxon>
        <taxon>Hexapoda</taxon>
        <taxon>Insecta</taxon>
        <taxon>Pterygota</taxon>
        <taxon>Neoptera</taxon>
        <taxon>Endopterygota</taxon>
        <taxon>Coleoptera</taxon>
        <taxon>Polyphaga</taxon>
        <taxon>Elateriformia</taxon>
        <taxon>Elateroidea</taxon>
        <taxon>Elateridae</taxon>
        <taxon>Agrypninae</taxon>
        <taxon>Pyrophorini</taxon>
        <taxon>Ignelater</taxon>
    </lineage>
</organism>
<dbReference type="OrthoDB" id="6761331at2759"/>
<sequence length="236" mass="27459">MSSIPSRIQTLSEGTDCLITKKQHPDLFNAKRHKLMRSTSLERIKQFNTFICSQNFYILPSLIAWLKTSQTVLQSQIEKCIKSLKLIFVSSILYNLFLSQLKVCLVILKTTVYNTYKEIYSSDYIPAIEMLYLIAHHSVSLFIGNIKKRLLVLFMYITVLLIFLQFATCIFLFSTICLPAGLIFMFVCLYFISHINVSVLFYHLRKQENKLLNVKTEKTPRKFILGKKTISNLNLF</sequence>
<proteinExistence type="predicted"/>
<feature type="transmembrane region" description="Helical" evidence="1">
    <location>
        <begin position="182"/>
        <end position="202"/>
    </location>
</feature>
<accession>A0A8K0CDD4</accession>
<keyword evidence="1" id="KW-0472">Membrane</keyword>
<dbReference type="AlphaFoldDB" id="A0A8K0CDD4"/>
<protein>
    <submittedName>
        <fullName evidence="2">Uncharacterized protein</fullName>
    </submittedName>
</protein>